<keyword evidence="3" id="KW-1185">Reference proteome</keyword>
<dbReference type="AlphaFoldDB" id="A0A177D4X1"/>
<accession>A0A177D4X1</accession>
<proteinExistence type="predicted"/>
<name>A0A177D4X1_ALTAL</name>
<protein>
    <submittedName>
        <fullName evidence="2">Uncharacterized protein</fullName>
    </submittedName>
</protein>
<organism evidence="2 3">
    <name type="scientific">Alternaria alternata</name>
    <name type="common">Alternaria rot fungus</name>
    <name type="synonym">Torula alternata</name>
    <dbReference type="NCBI Taxonomy" id="5599"/>
    <lineage>
        <taxon>Eukaryota</taxon>
        <taxon>Fungi</taxon>
        <taxon>Dikarya</taxon>
        <taxon>Ascomycota</taxon>
        <taxon>Pezizomycotina</taxon>
        <taxon>Dothideomycetes</taxon>
        <taxon>Pleosporomycetidae</taxon>
        <taxon>Pleosporales</taxon>
        <taxon>Pleosporineae</taxon>
        <taxon>Pleosporaceae</taxon>
        <taxon>Alternaria</taxon>
        <taxon>Alternaria sect. Alternaria</taxon>
        <taxon>Alternaria alternata complex</taxon>
    </lineage>
</organism>
<keyword evidence="1" id="KW-1133">Transmembrane helix</keyword>
<dbReference type="VEuPathDB" id="FungiDB:CC77DRAFT_559685"/>
<evidence type="ECO:0000313" key="3">
    <source>
        <dbReference type="Proteomes" id="UP000077248"/>
    </source>
</evidence>
<dbReference type="RefSeq" id="XP_018379977.1">
    <property type="nucleotide sequence ID" value="XM_018532191.1"/>
</dbReference>
<dbReference type="GeneID" id="29117785"/>
<feature type="transmembrane region" description="Helical" evidence="1">
    <location>
        <begin position="15"/>
        <end position="32"/>
    </location>
</feature>
<keyword evidence="1" id="KW-0472">Membrane</keyword>
<dbReference type="Proteomes" id="UP000077248">
    <property type="component" value="Unassembled WGS sequence"/>
</dbReference>
<dbReference type="KEGG" id="aalt:CC77DRAFT_559685"/>
<sequence length="97" mass="11503">MIPGYRLPRLIDYEYFFLVPCTRIVVCVYMYINKSYYTRNNFSSKVCLTKCAHTQRYKLSTCKSPCPLFAFPLPSFPLLPLRLLRLLFQSRSHAPHF</sequence>
<gene>
    <name evidence="2" type="ORF">CC77DRAFT_559685</name>
</gene>
<keyword evidence="1" id="KW-0812">Transmembrane</keyword>
<evidence type="ECO:0000256" key="1">
    <source>
        <dbReference type="SAM" id="Phobius"/>
    </source>
</evidence>
<evidence type="ECO:0000313" key="2">
    <source>
        <dbReference type="EMBL" id="OAG14556.1"/>
    </source>
</evidence>
<dbReference type="EMBL" id="KV441499">
    <property type="protein sequence ID" value="OAG14556.1"/>
    <property type="molecule type" value="Genomic_DNA"/>
</dbReference>
<reference evidence="2 3" key="1">
    <citation type="submission" date="2016-05" db="EMBL/GenBank/DDBJ databases">
        <title>Comparative analysis of secretome profiles of manganese(II)-oxidizing ascomycete fungi.</title>
        <authorList>
            <consortium name="DOE Joint Genome Institute"/>
            <person name="Zeiner C.A."/>
            <person name="Purvine S.O."/>
            <person name="Zink E.M."/>
            <person name="Wu S."/>
            <person name="Pasa-Tolic L."/>
            <person name="Chaput D.L."/>
            <person name="Haridas S."/>
            <person name="Grigoriev I.V."/>
            <person name="Santelli C.M."/>
            <person name="Hansel C.M."/>
        </authorList>
    </citation>
    <scope>NUCLEOTIDE SEQUENCE [LARGE SCALE GENOMIC DNA]</scope>
    <source>
        <strain evidence="2 3">SRC1lrK2f</strain>
    </source>
</reference>